<dbReference type="AlphaFoldDB" id="A0A4P6MTU1"/>
<accession>A0A4P6MTU1</accession>
<dbReference type="KEGG" id="jli:EXU32_09135"/>
<dbReference type="STRING" id="1216970.GCA_001570985_02558"/>
<dbReference type="Pfam" id="PF02627">
    <property type="entry name" value="CMD"/>
    <property type="match status" value="1"/>
</dbReference>
<evidence type="ECO:0000313" key="3">
    <source>
        <dbReference type="Proteomes" id="UP000290408"/>
    </source>
</evidence>
<protein>
    <submittedName>
        <fullName evidence="2">Carboxymuconolactone decarboxylase family protein</fullName>
    </submittedName>
</protein>
<dbReference type="Proteomes" id="UP000290408">
    <property type="component" value="Chromosome"/>
</dbReference>
<reference evidence="2 3" key="1">
    <citation type="submission" date="2019-02" db="EMBL/GenBank/DDBJ databases">
        <title>Genomic data mining of an Antarctic deep-sea actinobacterium, Janibacterlimosus P3-3-X1.</title>
        <authorList>
            <person name="Liao L."/>
            <person name="Chen B."/>
        </authorList>
    </citation>
    <scope>NUCLEOTIDE SEQUENCE [LARGE SCALE GENOMIC DNA]</scope>
    <source>
        <strain evidence="2 3">P3-3-X1</strain>
    </source>
</reference>
<name>A0A4P6MTU1_9MICO</name>
<organism evidence="2 3">
    <name type="scientific">Janibacter limosus</name>
    <dbReference type="NCBI Taxonomy" id="53458"/>
    <lineage>
        <taxon>Bacteria</taxon>
        <taxon>Bacillati</taxon>
        <taxon>Actinomycetota</taxon>
        <taxon>Actinomycetes</taxon>
        <taxon>Micrococcales</taxon>
        <taxon>Intrasporangiaceae</taxon>
        <taxon>Janibacter</taxon>
    </lineage>
</organism>
<dbReference type="GO" id="GO:0051920">
    <property type="term" value="F:peroxiredoxin activity"/>
    <property type="evidence" value="ECO:0007669"/>
    <property type="project" value="InterPro"/>
</dbReference>
<sequence length="155" mass="16791">MSTTPRLPYLDKTVPEAWKALNALALKVAAAAEAAGLERETIELMNVRISQLNGCSYCLDMHTRLAIEAGATVQRIAQLPAWRESAVFDSVECAVLDVAEVTTTLPDPQARGEALAAARQLLGDETFAAVEWAAVTMNAFNRVSILSEHPVRLRS</sequence>
<dbReference type="InterPro" id="IPR003779">
    <property type="entry name" value="CMD-like"/>
</dbReference>
<feature type="domain" description="Carboxymuconolactone decarboxylase-like" evidence="1">
    <location>
        <begin position="15"/>
        <end position="100"/>
    </location>
</feature>
<dbReference type="NCBIfam" id="TIGR00778">
    <property type="entry name" value="ahpD_dom"/>
    <property type="match status" value="1"/>
</dbReference>
<proteinExistence type="predicted"/>
<dbReference type="InterPro" id="IPR004675">
    <property type="entry name" value="AhpD_core"/>
</dbReference>
<dbReference type="PANTHER" id="PTHR35446">
    <property type="entry name" value="SI:CH211-175M2.5"/>
    <property type="match status" value="1"/>
</dbReference>
<dbReference type="Gene3D" id="1.20.1290.10">
    <property type="entry name" value="AhpD-like"/>
    <property type="match status" value="1"/>
</dbReference>
<dbReference type="EMBL" id="CP036164">
    <property type="protein sequence ID" value="QBF46399.1"/>
    <property type="molecule type" value="Genomic_DNA"/>
</dbReference>
<dbReference type="InterPro" id="IPR029032">
    <property type="entry name" value="AhpD-like"/>
</dbReference>
<gene>
    <name evidence="2" type="ORF">EXU32_09135</name>
</gene>
<evidence type="ECO:0000259" key="1">
    <source>
        <dbReference type="Pfam" id="PF02627"/>
    </source>
</evidence>
<dbReference type="SUPFAM" id="SSF69118">
    <property type="entry name" value="AhpD-like"/>
    <property type="match status" value="1"/>
</dbReference>
<keyword evidence="3" id="KW-1185">Reference proteome</keyword>
<dbReference type="RefSeq" id="WP_130629620.1">
    <property type="nucleotide sequence ID" value="NZ_CP036164.1"/>
</dbReference>
<dbReference type="OrthoDB" id="9801997at2"/>
<dbReference type="PANTHER" id="PTHR35446:SF2">
    <property type="entry name" value="CARBOXYMUCONOLACTONE DECARBOXYLASE-LIKE DOMAIN-CONTAINING PROTEIN"/>
    <property type="match status" value="1"/>
</dbReference>
<evidence type="ECO:0000313" key="2">
    <source>
        <dbReference type="EMBL" id="QBF46399.1"/>
    </source>
</evidence>